<proteinExistence type="predicted"/>
<dbReference type="EMBL" id="JAAOAK010000485">
    <property type="protein sequence ID" value="KAF5663571.1"/>
    <property type="molecule type" value="Genomic_DNA"/>
</dbReference>
<evidence type="ECO:0000256" key="2">
    <source>
        <dbReference type="SAM" id="SignalP"/>
    </source>
</evidence>
<sequence length="167" mass="17689">MKIYKAFSAVVLIRGITAGSVPVMSPVPKPPFKNETEHSTAATLVTTITSDYSFYCPEPTTFHHKNLTYTATEPTYLTITNCPCTVTYTQNTKSPGTVVYPTAPPSQPMSPTPPVMSSSAPAPPLPPIKATVLYSEPSLSPSKPKSTVPMSEAPPPPPPPAPEPALP</sequence>
<organism evidence="3 4">
    <name type="scientific">Fusarium denticulatum</name>
    <dbReference type="NCBI Taxonomy" id="48507"/>
    <lineage>
        <taxon>Eukaryota</taxon>
        <taxon>Fungi</taxon>
        <taxon>Dikarya</taxon>
        <taxon>Ascomycota</taxon>
        <taxon>Pezizomycotina</taxon>
        <taxon>Sordariomycetes</taxon>
        <taxon>Hypocreomycetidae</taxon>
        <taxon>Hypocreales</taxon>
        <taxon>Nectriaceae</taxon>
        <taxon>Fusarium</taxon>
        <taxon>Fusarium fujikuroi species complex</taxon>
    </lineage>
</organism>
<feature type="chain" id="PRO_5034104110" evidence="2">
    <location>
        <begin position="19"/>
        <end position="167"/>
    </location>
</feature>
<dbReference type="Proteomes" id="UP000562682">
    <property type="component" value="Unassembled WGS sequence"/>
</dbReference>
<dbReference type="AlphaFoldDB" id="A0A8H5WKT7"/>
<accession>A0A8H5WKT7</accession>
<feature type="signal peptide" evidence="2">
    <location>
        <begin position="1"/>
        <end position="18"/>
    </location>
</feature>
<gene>
    <name evidence="3" type="ORF">FDENT_13098</name>
</gene>
<feature type="compositionally biased region" description="Low complexity" evidence="1">
    <location>
        <begin position="135"/>
        <end position="146"/>
    </location>
</feature>
<keyword evidence="4" id="KW-1185">Reference proteome</keyword>
<reference evidence="3 4" key="1">
    <citation type="submission" date="2020-05" db="EMBL/GenBank/DDBJ databases">
        <title>Identification and distribution of gene clusters putatively required for synthesis of sphingolipid metabolism inhibitors in phylogenetically diverse species of the filamentous fungus Fusarium.</title>
        <authorList>
            <person name="Kim H.-S."/>
            <person name="Busman M."/>
            <person name="Brown D.W."/>
            <person name="Divon H."/>
            <person name="Uhlig S."/>
            <person name="Proctor R.H."/>
        </authorList>
    </citation>
    <scope>NUCLEOTIDE SEQUENCE [LARGE SCALE GENOMIC DNA]</scope>
    <source>
        <strain evidence="3 4">NRRL 25311</strain>
    </source>
</reference>
<dbReference type="PRINTS" id="PR01217">
    <property type="entry name" value="PRICHEXTENSN"/>
</dbReference>
<evidence type="ECO:0000313" key="4">
    <source>
        <dbReference type="Proteomes" id="UP000562682"/>
    </source>
</evidence>
<evidence type="ECO:0000313" key="3">
    <source>
        <dbReference type="EMBL" id="KAF5663571.1"/>
    </source>
</evidence>
<comment type="caution">
    <text evidence="3">The sequence shown here is derived from an EMBL/GenBank/DDBJ whole genome shotgun (WGS) entry which is preliminary data.</text>
</comment>
<feature type="non-terminal residue" evidence="3">
    <location>
        <position position="167"/>
    </location>
</feature>
<feature type="compositionally biased region" description="Pro residues" evidence="1">
    <location>
        <begin position="152"/>
        <end position="167"/>
    </location>
</feature>
<keyword evidence="2" id="KW-0732">Signal</keyword>
<name>A0A8H5WKT7_9HYPO</name>
<feature type="compositionally biased region" description="Pro residues" evidence="1">
    <location>
        <begin position="102"/>
        <end position="114"/>
    </location>
</feature>
<evidence type="ECO:0000256" key="1">
    <source>
        <dbReference type="SAM" id="MobiDB-lite"/>
    </source>
</evidence>
<protein>
    <submittedName>
        <fullName evidence="3">Cell wall SED1</fullName>
    </submittedName>
</protein>
<feature type="region of interest" description="Disordered" evidence="1">
    <location>
        <begin position="93"/>
        <end position="167"/>
    </location>
</feature>